<keyword evidence="2" id="KW-1185">Reference proteome</keyword>
<sequence length="97" mass="10854">MTADLVITEDMIFNMARKYEEFADSSKEIPPKLPISIDAGIATDIIIDILGTLDFAATTFAEKCQGSADNLRILVAQHKEEEEQVTNYFLNLEQELS</sequence>
<reference evidence="1 2" key="1">
    <citation type="submission" date="2018-06" db="EMBL/GenBank/DDBJ databases">
        <authorList>
            <consortium name="Pathogen Informatics"/>
            <person name="Doyle S."/>
        </authorList>
    </citation>
    <scope>NUCLEOTIDE SEQUENCE [LARGE SCALE GENOMIC DNA]</scope>
    <source>
        <strain evidence="1 2">NCTC9935</strain>
    </source>
</reference>
<dbReference type="Proteomes" id="UP000250192">
    <property type="component" value="Unassembled WGS sequence"/>
</dbReference>
<proteinExistence type="predicted"/>
<protein>
    <submittedName>
        <fullName evidence="1">Uncharacterized protein</fullName>
    </submittedName>
</protein>
<evidence type="ECO:0000313" key="2">
    <source>
        <dbReference type="Proteomes" id="UP000250192"/>
    </source>
</evidence>
<dbReference type="OrthoDB" id="3268345at2"/>
<dbReference type="EMBL" id="UAPR01000002">
    <property type="protein sequence ID" value="SPT55287.1"/>
    <property type="molecule type" value="Genomic_DNA"/>
</dbReference>
<gene>
    <name evidence="1" type="ORF">NCTC9935_00784</name>
</gene>
<dbReference type="RefSeq" id="WP_111823326.1">
    <property type="nucleotide sequence ID" value="NZ_CBDERX010000014.1"/>
</dbReference>
<evidence type="ECO:0000313" key="1">
    <source>
        <dbReference type="EMBL" id="SPT55287.1"/>
    </source>
</evidence>
<dbReference type="GeneID" id="93758249"/>
<dbReference type="AlphaFoldDB" id="A0A2X0VCS1"/>
<name>A0A2X0VCS1_9ACTO</name>
<organism evidence="1 2">
    <name type="scientific">Schaalia odontolytica</name>
    <dbReference type="NCBI Taxonomy" id="1660"/>
    <lineage>
        <taxon>Bacteria</taxon>
        <taxon>Bacillati</taxon>
        <taxon>Actinomycetota</taxon>
        <taxon>Actinomycetes</taxon>
        <taxon>Actinomycetales</taxon>
        <taxon>Actinomycetaceae</taxon>
        <taxon>Schaalia</taxon>
    </lineage>
</organism>
<accession>A0A2X0VCS1</accession>